<protein>
    <submittedName>
        <fullName evidence="3">Glycopeptide antibiotics resistance protein</fullName>
    </submittedName>
</protein>
<organism evidence="3 4">
    <name type="scientific">Companilactobacillus tucceti DSM 20183</name>
    <dbReference type="NCBI Taxonomy" id="1423811"/>
    <lineage>
        <taxon>Bacteria</taxon>
        <taxon>Bacillati</taxon>
        <taxon>Bacillota</taxon>
        <taxon>Bacilli</taxon>
        <taxon>Lactobacillales</taxon>
        <taxon>Lactobacillaceae</taxon>
        <taxon>Companilactobacillus</taxon>
    </lineage>
</organism>
<dbReference type="STRING" id="1423811.FC72_GL000935"/>
<keyword evidence="1" id="KW-0812">Transmembrane</keyword>
<keyword evidence="4" id="KW-1185">Reference proteome</keyword>
<evidence type="ECO:0000313" key="3">
    <source>
        <dbReference type="EMBL" id="KRK65465.1"/>
    </source>
</evidence>
<dbReference type="Pfam" id="PF04892">
    <property type="entry name" value="VanZ"/>
    <property type="match status" value="1"/>
</dbReference>
<name>A0A0R1J9G6_9LACO</name>
<accession>A0A0R1J9G6</accession>
<dbReference type="AlphaFoldDB" id="A0A0R1J9G6"/>
<evidence type="ECO:0000256" key="1">
    <source>
        <dbReference type="SAM" id="Phobius"/>
    </source>
</evidence>
<evidence type="ECO:0000313" key="4">
    <source>
        <dbReference type="Proteomes" id="UP000050929"/>
    </source>
</evidence>
<dbReference type="Proteomes" id="UP000050929">
    <property type="component" value="Unassembled WGS sequence"/>
</dbReference>
<dbReference type="PATRIC" id="fig|1423811.3.peg.947"/>
<dbReference type="RefSeq" id="WP_057764089.1">
    <property type="nucleotide sequence ID" value="NZ_AZDG01000002.1"/>
</dbReference>
<comment type="caution">
    <text evidence="3">The sequence shown here is derived from an EMBL/GenBank/DDBJ whole genome shotgun (WGS) entry which is preliminary data.</text>
</comment>
<reference evidence="3 4" key="1">
    <citation type="journal article" date="2015" name="Genome Announc.">
        <title>Expanding the biotechnology potential of lactobacilli through comparative genomics of 213 strains and associated genera.</title>
        <authorList>
            <person name="Sun Z."/>
            <person name="Harris H.M."/>
            <person name="McCann A."/>
            <person name="Guo C."/>
            <person name="Argimon S."/>
            <person name="Zhang W."/>
            <person name="Yang X."/>
            <person name="Jeffery I.B."/>
            <person name="Cooney J.C."/>
            <person name="Kagawa T.F."/>
            <person name="Liu W."/>
            <person name="Song Y."/>
            <person name="Salvetti E."/>
            <person name="Wrobel A."/>
            <person name="Rasinkangas P."/>
            <person name="Parkhill J."/>
            <person name="Rea M.C."/>
            <person name="O'Sullivan O."/>
            <person name="Ritari J."/>
            <person name="Douillard F.P."/>
            <person name="Paul Ross R."/>
            <person name="Yang R."/>
            <person name="Briner A.E."/>
            <person name="Felis G.E."/>
            <person name="de Vos W.M."/>
            <person name="Barrangou R."/>
            <person name="Klaenhammer T.R."/>
            <person name="Caufield P.W."/>
            <person name="Cui Y."/>
            <person name="Zhang H."/>
            <person name="O'Toole P.W."/>
        </authorList>
    </citation>
    <scope>NUCLEOTIDE SEQUENCE [LARGE SCALE GENOMIC DNA]</scope>
    <source>
        <strain evidence="3 4">DSM 20183</strain>
    </source>
</reference>
<evidence type="ECO:0000259" key="2">
    <source>
        <dbReference type="Pfam" id="PF04892"/>
    </source>
</evidence>
<dbReference type="InterPro" id="IPR006976">
    <property type="entry name" value="VanZ-like"/>
</dbReference>
<sequence>MRWIPFFMISSVSFLTAVYILTNIREFDKRRMALFSLGYLTFIGVILFTPMSFDGRSVYIMPAGIGSVNLYHIYYDLGFVENIILTIPLGFLIKEYFYEIALFDLIPIGLLIGASIETLQFVLSHVLLINRTGDISDVVSNGVGIFIGASLFLIYQYASTNKLLDKWI</sequence>
<feature type="transmembrane region" description="Helical" evidence="1">
    <location>
        <begin position="6"/>
        <end position="22"/>
    </location>
</feature>
<dbReference type="EMBL" id="AZDG01000002">
    <property type="protein sequence ID" value="KRK65465.1"/>
    <property type="molecule type" value="Genomic_DNA"/>
</dbReference>
<feature type="transmembrane region" description="Helical" evidence="1">
    <location>
        <begin position="34"/>
        <end position="53"/>
    </location>
</feature>
<keyword evidence="1" id="KW-1133">Transmembrane helix</keyword>
<keyword evidence="1" id="KW-0472">Membrane</keyword>
<feature type="transmembrane region" description="Helical" evidence="1">
    <location>
        <begin position="105"/>
        <end position="126"/>
    </location>
</feature>
<dbReference type="OrthoDB" id="2319376at2"/>
<proteinExistence type="predicted"/>
<feature type="transmembrane region" description="Helical" evidence="1">
    <location>
        <begin position="138"/>
        <end position="158"/>
    </location>
</feature>
<gene>
    <name evidence="3" type="ORF">FC72_GL000935</name>
</gene>
<feature type="transmembrane region" description="Helical" evidence="1">
    <location>
        <begin position="73"/>
        <end position="93"/>
    </location>
</feature>
<feature type="domain" description="VanZ-like" evidence="2">
    <location>
        <begin position="38"/>
        <end position="154"/>
    </location>
</feature>